<comment type="function">
    <text evidence="10">Protein O-mannosyltransferase that catalyzes the transfer of a single mannose residue from a polyprenol phospho-mannosyl lipidic donor to the hydroxyl group of selected serine and threonine residues in acceptor proteins.</text>
</comment>
<feature type="transmembrane region" description="Helical" evidence="10">
    <location>
        <begin position="379"/>
        <end position="405"/>
    </location>
</feature>
<accession>A0ABX4UTS6</accession>
<reference evidence="13 14" key="1">
    <citation type="submission" date="2017-09" db="EMBL/GenBank/DDBJ databases">
        <title>Bacterial strain isolated from the female urinary microbiota.</title>
        <authorList>
            <person name="Thomas-White K."/>
            <person name="Kumar N."/>
            <person name="Forster S."/>
            <person name="Putonti C."/>
            <person name="Lawley T."/>
            <person name="Wolfe A.J."/>
        </authorList>
    </citation>
    <scope>NUCLEOTIDE SEQUENCE [LARGE SCALE GENOMIC DNA]</scope>
    <source>
        <strain evidence="13 14">UMB0744</strain>
    </source>
</reference>
<evidence type="ECO:0000256" key="2">
    <source>
        <dbReference type="ARBA" id="ARBA00004922"/>
    </source>
</evidence>
<protein>
    <recommendedName>
        <fullName evidence="9 10">Polyprenol-phosphate-mannose--protein mannosyltransferase</fullName>
        <ecNumber evidence="10">2.4.1.-</ecNumber>
    </recommendedName>
</protein>
<feature type="transmembrane region" description="Helical" evidence="10">
    <location>
        <begin position="498"/>
        <end position="515"/>
    </location>
</feature>
<keyword evidence="10" id="KW-1003">Cell membrane</keyword>
<feature type="transmembrane region" description="Helical" evidence="10">
    <location>
        <begin position="126"/>
        <end position="143"/>
    </location>
</feature>
<evidence type="ECO:0000259" key="11">
    <source>
        <dbReference type="Pfam" id="PF02366"/>
    </source>
</evidence>
<feature type="domain" description="Protein O-mannosyl-transferase C-terminal four TM" evidence="12">
    <location>
        <begin position="436"/>
        <end position="637"/>
    </location>
</feature>
<keyword evidence="4 10" id="KW-0328">Glycosyltransferase</keyword>
<dbReference type="InterPro" id="IPR032421">
    <property type="entry name" value="PMT_4TMC"/>
</dbReference>
<dbReference type="Pfam" id="PF02366">
    <property type="entry name" value="PMT"/>
    <property type="match status" value="1"/>
</dbReference>
<keyword evidence="7 10" id="KW-1133">Transmembrane helix</keyword>
<evidence type="ECO:0000313" key="13">
    <source>
        <dbReference type="EMBL" id="PMB90350.1"/>
    </source>
</evidence>
<feature type="transmembrane region" description="Helical" evidence="10">
    <location>
        <begin position="547"/>
        <end position="574"/>
    </location>
</feature>
<feature type="transmembrane region" description="Helical" evidence="10">
    <location>
        <begin position="271"/>
        <end position="293"/>
    </location>
</feature>
<evidence type="ECO:0000256" key="5">
    <source>
        <dbReference type="ARBA" id="ARBA00022679"/>
    </source>
</evidence>
<evidence type="ECO:0000256" key="7">
    <source>
        <dbReference type="ARBA" id="ARBA00022989"/>
    </source>
</evidence>
<evidence type="ECO:0000256" key="1">
    <source>
        <dbReference type="ARBA" id="ARBA00004127"/>
    </source>
</evidence>
<feature type="transmembrane region" description="Helical" evidence="10">
    <location>
        <begin position="245"/>
        <end position="265"/>
    </location>
</feature>
<feature type="domain" description="ArnT-like N-terminal" evidence="11">
    <location>
        <begin position="220"/>
        <end position="357"/>
    </location>
</feature>
<dbReference type="PANTHER" id="PTHR10050:SF46">
    <property type="entry name" value="PROTEIN O-MANNOSYL-TRANSFERASE 2"/>
    <property type="match status" value="1"/>
</dbReference>
<proteinExistence type="inferred from homology"/>
<evidence type="ECO:0000256" key="4">
    <source>
        <dbReference type="ARBA" id="ARBA00022676"/>
    </source>
</evidence>
<evidence type="ECO:0000256" key="3">
    <source>
        <dbReference type="ARBA" id="ARBA00007222"/>
    </source>
</evidence>
<dbReference type="Proteomes" id="UP000243201">
    <property type="component" value="Unassembled WGS sequence"/>
</dbReference>
<dbReference type="InterPro" id="IPR003342">
    <property type="entry name" value="ArnT-like_N"/>
</dbReference>
<feature type="transmembrane region" description="Helical" evidence="10">
    <location>
        <begin position="522"/>
        <end position="541"/>
    </location>
</feature>
<evidence type="ECO:0000256" key="9">
    <source>
        <dbReference type="ARBA" id="ARBA00093617"/>
    </source>
</evidence>
<evidence type="ECO:0000256" key="6">
    <source>
        <dbReference type="ARBA" id="ARBA00022692"/>
    </source>
</evidence>
<sequence length="638" mass="71131">MRRVSSAAIKSACSKALTKRGVASARLPIGVAAKAMVPGSQENCSTLTIMPYPANIEYMQAMPGRPAPPPPAAARQTLTKSNKPKFARARRRPRAPRWTSVTSLPRLYLRGWRGQQAREEIEKQRAWIVTVIACVIAAIARLVRLGTTHKLIFDETYYVKDAYSLWRFGYETNWPKGTDAKFAAGDFAAAVADPAFVVHPPLGKWIIGLGMKIFGWSSPFGWRIATAICGIILVYLTCRLAWALFNSWILTGIAGMFIATDGVAISLSRVGLLDGVLAVFCLAGVLCVVYDQLQVRQRLARQLLGPKLGNDLAGMRWWLVAAGVWLGCACAVKWSGLYLLAVCGIFVFLRDLTLRLSALRISPHSLSKQYPGIKGKQRAWLGAIVRGGLPAFAQLVLVAFAVYLLNWWNWFTHPGAWGHGKTAAAAEHSSWLDPISDYVTYMSEVMTFHTGVTSKHPYQSYPWQWLINQRPTSMLFEKPHGDNGDFTVEAMSSLGNPMLWWVGVIALAVIIYCTVVRRDWRAGVILVGYLGLWAPWLFYWYRTIFMFYMVVLTPFLALAVTYLIGLLLGLLRPLPQPLLACRDQLVAPPQRTPDIAVSMGIALVIVILMVAVFFYPVVSGMPIPYSHWGWRMWFSSWI</sequence>
<feature type="transmembrane region" description="Helical" evidence="10">
    <location>
        <begin position="220"/>
        <end position="238"/>
    </location>
</feature>
<organism evidence="13 14">
    <name type="scientific">Varibaculum cambriense</name>
    <dbReference type="NCBI Taxonomy" id="184870"/>
    <lineage>
        <taxon>Bacteria</taxon>
        <taxon>Bacillati</taxon>
        <taxon>Actinomycetota</taxon>
        <taxon>Actinomycetes</taxon>
        <taxon>Actinomycetales</taxon>
        <taxon>Actinomycetaceae</taxon>
        <taxon>Varibaculum</taxon>
    </lineage>
</organism>
<keyword evidence="8 10" id="KW-0472">Membrane</keyword>
<comment type="similarity">
    <text evidence="3 10">Belongs to the glycosyltransferase 39 family.</text>
</comment>
<keyword evidence="14" id="KW-1185">Reference proteome</keyword>
<evidence type="ECO:0000313" key="14">
    <source>
        <dbReference type="Proteomes" id="UP000243201"/>
    </source>
</evidence>
<dbReference type="InterPro" id="IPR027005">
    <property type="entry name" value="PMT-like"/>
</dbReference>
<dbReference type="EMBL" id="PNGC01000001">
    <property type="protein sequence ID" value="PMB90350.1"/>
    <property type="molecule type" value="Genomic_DNA"/>
</dbReference>
<dbReference type="EC" id="2.4.1.-" evidence="10"/>
<evidence type="ECO:0000256" key="8">
    <source>
        <dbReference type="ARBA" id="ARBA00023136"/>
    </source>
</evidence>
<gene>
    <name evidence="13" type="ORF">CJ240_00990</name>
</gene>
<feature type="transmembrane region" description="Helical" evidence="10">
    <location>
        <begin position="595"/>
        <end position="618"/>
    </location>
</feature>
<evidence type="ECO:0000256" key="10">
    <source>
        <dbReference type="RuleBase" id="RU367007"/>
    </source>
</evidence>
<dbReference type="PANTHER" id="PTHR10050">
    <property type="entry name" value="DOLICHYL-PHOSPHATE-MANNOSE--PROTEIN MANNOSYLTRANSFERASE"/>
    <property type="match status" value="1"/>
</dbReference>
<keyword evidence="6 10" id="KW-0812">Transmembrane</keyword>
<keyword evidence="5 10" id="KW-0808">Transferase</keyword>
<dbReference type="Pfam" id="PF16192">
    <property type="entry name" value="PMT_4TMC"/>
    <property type="match status" value="1"/>
</dbReference>
<comment type="pathway">
    <text evidence="2 10">Protein modification; protein glycosylation.</text>
</comment>
<evidence type="ECO:0000259" key="12">
    <source>
        <dbReference type="Pfam" id="PF16192"/>
    </source>
</evidence>
<comment type="caution">
    <text evidence="13">The sequence shown here is derived from an EMBL/GenBank/DDBJ whole genome shotgun (WGS) entry which is preliminary data.</text>
</comment>
<name>A0ABX4UTS6_9ACTO</name>
<comment type="subcellular location">
    <subcellularLocation>
        <location evidence="10">Cell membrane</location>
    </subcellularLocation>
    <subcellularLocation>
        <location evidence="1">Endomembrane system</location>
        <topology evidence="1">Multi-pass membrane protein</topology>
    </subcellularLocation>
</comment>